<proteinExistence type="predicted"/>
<keyword evidence="5" id="KW-0808">Transferase</keyword>
<keyword evidence="8 10" id="KW-1133">Transmembrane helix</keyword>
<dbReference type="EMBL" id="JAEKJZ010000003">
    <property type="protein sequence ID" value="MBN9671998.1"/>
    <property type="molecule type" value="Genomic_DNA"/>
</dbReference>
<feature type="domain" description="Histidine kinase" evidence="11">
    <location>
        <begin position="248"/>
        <end position="449"/>
    </location>
</feature>
<keyword evidence="6 10" id="KW-0812">Transmembrane</keyword>
<evidence type="ECO:0000256" key="10">
    <source>
        <dbReference type="SAM" id="Phobius"/>
    </source>
</evidence>
<dbReference type="GO" id="GO:0005886">
    <property type="term" value="C:plasma membrane"/>
    <property type="evidence" value="ECO:0007669"/>
    <property type="project" value="TreeGrafter"/>
</dbReference>
<evidence type="ECO:0000256" key="2">
    <source>
        <dbReference type="ARBA" id="ARBA00004370"/>
    </source>
</evidence>
<dbReference type="EC" id="2.7.13.3" evidence="3"/>
<dbReference type="PRINTS" id="PR00344">
    <property type="entry name" value="BCTRLSENSOR"/>
</dbReference>
<dbReference type="InterPro" id="IPR003594">
    <property type="entry name" value="HATPase_dom"/>
</dbReference>
<evidence type="ECO:0000256" key="6">
    <source>
        <dbReference type="ARBA" id="ARBA00022692"/>
    </source>
</evidence>
<feature type="transmembrane region" description="Helical" evidence="10">
    <location>
        <begin position="169"/>
        <end position="192"/>
    </location>
</feature>
<dbReference type="AlphaFoldDB" id="A0A939J313"/>
<comment type="caution">
    <text evidence="12">The sequence shown here is derived from an EMBL/GenBank/DDBJ whole genome shotgun (WGS) entry which is preliminary data.</text>
</comment>
<evidence type="ECO:0000256" key="9">
    <source>
        <dbReference type="ARBA" id="ARBA00023136"/>
    </source>
</evidence>
<dbReference type="Gene3D" id="3.30.565.10">
    <property type="entry name" value="Histidine kinase-like ATPase, C-terminal domain"/>
    <property type="match status" value="1"/>
</dbReference>
<evidence type="ECO:0000256" key="7">
    <source>
        <dbReference type="ARBA" id="ARBA00022777"/>
    </source>
</evidence>
<dbReference type="InterPro" id="IPR005467">
    <property type="entry name" value="His_kinase_dom"/>
</dbReference>
<gene>
    <name evidence="12" type="ORF">JF539_16730</name>
</gene>
<dbReference type="PROSITE" id="PS50109">
    <property type="entry name" value="HIS_KIN"/>
    <property type="match status" value="1"/>
</dbReference>
<evidence type="ECO:0000256" key="4">
    <source>
        <dbReference type="ARBA" id="ARBA00022553"/>
    </source>
</evidence>
<dbReference type="SMART" id="SM00387">
    <property type="entry name" value="HATPase_c"/>
    <property type="match status" value="1"/>
</dbReference>
<accession>A0A939J313</accession>
<dbReference type="Pfam" id="PF02518">
    <property type="entry name" value="HATPase_c"/>
    <property type="match status" value="1"/>
</dbReference>
<dbReference type="InterPro" id="IPR050428">
    <property type="entry name" value="TCS_sensor_his_kinase"/>
</dbReference>
<comment type="catalytic activity">
    <reaction evidence="1">
        <text>ATP + protein L-histidine = ADP + protein N-phospho-L-histidine.</text>
        <dbReference type="EC" id="2.7.13.3"/>
    </reaction>
</comment>
<evidence type="ECO:0000256" key="1">
    <source>
        <dbReference type="ARBA" id="ARBA00000085"/>
    </source>
</evidence>
<dbReference type="SUPFAM" id="SSF55874">
    <property type="entry name" value="ATPase domain of HSP90 chaperone/DNA topoisomerase II/histidine kinase"/>
    <property type="match status" value="1"/>
</dbReference>
<dbReference type="RefSeq" id="WP_207141839.1">
    <property type="nucleotide sequence ID" value="NZ_JAEKJZ010000003.1"/>
</dbReference>
<sequence length="453" mass="48541">MTRLSLKARLALAGTLAILAALGLSAIGLTALFGSHAERRAALELSVHLDQLLSGLEQQDTRLAMTISPADPRFDRPYSGLYWQFAADGKVLRSRSLWDFELPLAQAGAGASPRSSGLYELPGPDRKPVLALIRNVTLPVDDGGTEVTAVVALDSTEIATARWKFAVDLAPYLLLLGGALAMAGWLQMTVGLRPLRALTKRTAALRRGDAARMGGDWPAEVEPLAREIDELLSARESDVQRARARAGDLAHGLKTPLQALLGEAGRLRERGETQTANDIVMIARSMQKRIERELVRVRTQGAQRRTACNAATVVEGVVAVLQRTPEGGALDWDIQVPGNVDVCIDATDFSEAFGALAENAARHARNRITVSARTDGSTLVLDLRDDGPGIREDRLARLRNGQERADESATGDGLGLAIAREVVETAGGSIDLANTDTGFRARIALLSKKSKFG</sequence>
<dbReference type="Proteomes" id="UP000664096">
    <property type="component" value="Unassembled WGS sequence"/>
</dbReference>
<evidence type="ECO:0000313" key="12">
    <source>
        <dbReference type="EMBL" id="MBN9671998.1"/>
    </source>
</evidence>
<protein>
    <recommendedName>
        <fullName evidence="3">histidine kinase</fullName>
        <ecNumber evidence="3">2.7.13.3</ecNumber>
    </recommendedName>
</protein>
<comment type="subcellular location">
    <subcellularLocation>
        <location evidence="2">Membrane</location>
    </subcellularLocation>
</comment>
<dbReference type="Gene3D" id="1.10.287.130">
    <property type="match status" value="1"/>
</dbReference>
<dbReference type="PANTHER" id="PTHR45436:SF5">
    <property type="entry name" value="SENSOR HISTIDINE KINASE TRCS"/>
    <property type="match status" value="1"/>
</dbReference>
<evidence type="ECO:0000259" key="11">
    <source>
        <dbReference type="PROSITE" id="PS50109"/>
    </source>
</evidence>
<evidence type="ECO:0000313" key="13">
    <source>
        <dbReference type="Proteomes" id="UP000664096"/>
    </source>
</evidence>
<evidence type="ECO:0000256" key="3">
    <source>
        <dbReference type="ARBA" id="ARBA00012438"/>
    </source>
</evidence>
<organism evidence="12 13">
    <name type="scientific">Roseibium aggregatum</name>
    <dbReference type="NCBI Taxonomy" id="187304"/>
    <lineage>
        <taxon>Bacteria</taxon>
        <taxon>Pseudomonadati</taxon>
        <taxon>Pseudomonadota</taxon>
        <taxon>Alphaproteobacteria</taxon>
        <taxon>Hyphomicrobiales</taxon>
        <taxon>Stappiaceae</taxon>
        <taxon>Roseibium</taxon>
    </lineage>
</organism>
<dbReference type="InterPro" id="IPR036890">
    <property type="entry name" value="HATPase_C_sf"/>
</dbReference>
<keyword evidence="4" id="KW-0597">Phosphoprotein</keyword>
<dbReference type="PANTHER" id="PTHR45436">
    <property type="entry name" value="SENSOR HISTIDINE KINASE YKOH"/>
    <property type="match status" value="1"/>
</dbReference>
<evidence type="ECO:0000256" key="8">
    <source>
        <dbReference type="ARBA" id="ARBA00022989"/>
    </source>
</evidence>
<dbReference type="GO" id="GO:0000160">
    <property type="term" value="P:phosphorelay signal transduction system"/>
    <property type="evidence" value="ECO:0007669"/>
    <property type="project" value="TreeGrafter"/>
</dbReference>
<evidence type="ECO:0000256" key="5">
    <source>
        <dbReference type="ARBA" id="ARBA00022679"/>
    </source>
</evidence>
<name>A0A939J313_9HYPH</name>
<keyword evidence="7 12" id="KW-0418">Kinase</keyword>
<dbReference type="InterPro" id="IPR004358">
    <property type="entry name" value="Sig_transdc_His_kin-like_C"/>
</dbReference>
<dbReference type="GO" id="GO:0004673">
    <property type="term" value="F:protein histidine kinase activity"/>
    <property type="evidence" value="ECO:0007669"/>
    <property type="project" value="UniProtKB-EC"/>
</dbReference>
<keyword evidence="9 10" id="KW-0472">Membrane</keyword>
<reference evidence="12" key="1">
    <citation type="submission" date="2020-12" db="EMBL/GenBank/DDBJ databases">
        <title>Oil enriched cultivation method for isolating marine PHA-producing bacteria.</title>
        <authorList>
            <person name="Zheng W."/>
            <person name="Yu S."/>
            <person name="Huang Y."/>
        </authorList>
    </citation>
    <scope>NUCLEOTIDE SEQUENCE</scope>
    <source>
        <strain evidence="12">SY-2-12</strain>
    </source>
</reference>